<evidence type="ECO:0000313" key="3">
    <source>
        <dbReference type="EMBL" id="KAF2854373.1"/>
    </source>
</evidence>
<evidence type="ECO:0000259" key="2">
    <source>
        <dbReference type="PROSITE" id="PS50800"/>
    </source>
</evidence>
<keyword evidence="4" id="KW-1185">Reference proteome</keyword>
<dbReference type="OrthoDB" id="445357at2759"/>
<proteinExistence type="predicted"/>
<sequence length="684" mass="74959">MSRKPNPLATRKPPAYTRFKVVDLVAKLSERGLSTTGRRAELVERLQEDDKQKAAEVETQHGTGTEPPRETTNAPSDDSKASADDYQGVYTGPSVVDGRFHHFVRIVSESQVRRGYWRFASIEDDHRAYACGLSTPEDVLVEQDRGQASLDDIILRWMPGSDQTDTYGLSLNLIGPASSHLNTLYELRTLLGQPMSFRGQIPAYPISEDSRIKQYWIAKVSNQQLKALNAAKEVDSSAPITPGRAPSSSNAQAPTNLTSKLSSQLHRTRTPQQSHTHDTQKAQESFKLSDDLHLRLSSRPTVSPFIPPARAPSPCTPGQMASANALRVTNNLAALDAHNHHTANEFERLEELFAPLVIDLDSLGDPGTLPDPERPETPDFLKGVLLPPPPVYSPPLTRESSLPDESEVLNEPISIPSSPPLSLPPPLPPLPLRSAQQASPSPCAHESKTEFDAEQREYFEQAETDIAAICAANFGLAHYGNTIAPVDGTLRPASLSPAPSTSKNKKEDTELSDGDPIQLPTVSGNAAFGPVSAVEQNPEVMDWEVEGEAIQSTSASPTRADLFAPPLTEYPDIPCMDCGWMEAEGHSYSCHVGSLKFSDNLTVLDHRRLADAVENLDPGPWTTHFDPYPTPSPEDSETQIRGMADIIRNEDTYKDDVELHELPDAMMVLLWAFKTLPNSHVVKE</sequence>
<evidence type="ECO:0000313" key="4">
    <source>
        <dbReference type="Proteomes" id="UP000799423"/>
    </source>
</evidence>
<feature type="region of interest" description="Disordered" evidence="1">
    <location>
        <begin position="299"/>
        <end position="318"/>
    </location>
</feature>
<accession>A0A6A7BG82</accession>
<feature type="region of interest" description="Disordered" evidence="1">
    <location>
        <begin position="44"/>
        <end position="88"/>
    </location>
</feature>
<feature type="compositionally biased region" description="Polar residues" evidence="1">
    <location>
        <begin position="246"/>
        <end position="274"/>
    </location>
</feature>
<dbReference type="Pfam" id="PF02037">
    <property type="entry name" value="SAP"/>
    <property type="match status" value="1"/>
</dbReference>
<feature type="compositionally biased region" description="Pro residues" evidence="1">
    <location>
        <begin position="417"/>
        <end position="431"/>
    </location>
</feature>
<dbReference type="SMART" id="SM00513">
    <property type="entry name" value="SAP"/>
    <property type="match status" value="1"/>
</dbReference>
<name>A0A6A7BG82_9PLEO</name>
<dbReference type="Proteomes" id="UP000799423">
    <property type="component" value="Unassembled WGS sequence"/>
</dbReference>
<organism evidence="3 4">
    <name type="scientific">Plenodomus tracheiphilus IPT5</name>
    <dbReference type="NCBI Taxonomy" id="1408161"/>
    <lineage>
        <taxon>Eukaryota</taxon>
        <taxon>Fungi</taxon>
        <taxon>Dikarya</taxon>
        <taxon>Ascomycota</taxon>
        <taxon>Pezizomycotina</taxon>
        <taxon>Dothideomycetes</taxon>
        <taxon>Pleosporomycetidae</taxon>
        <taxon>Pleosporales</taxon>
        <taxon>Pleosporineae</taxon>
        <taxon>Leptosphaeriaceae</taxon>
        <taxon>Plenodomus</taxon>
    </lineage>
</organism>
<feature type="compositionally biased region" description="Pro residues" evidence="1">
    <location>
        <begin position="305"/>
        <end position="315"/>
    </location>
</feature>
<gene>
    <name evidence="3" type="ORF">T440DRAFT_465344</name>
</gene>
<feature type="domain" description="SAP" evidence="2">
    <location>
        <begin position="16"/>
        <end position="50"/>
    </location>
</feature>
<dbReference type="AlphaFoldDB" id="A0A6A7BG82"/>
<feature type="region of interest" description="Disordered" evidence="1">
    <location>
        <begin position="364"/>
        <end position="451"/>
    </location>
</feature>
<dbReference type="Gene3D" id="1.10.720.30">
    <property type="entry name" value="SAP domain"/>
    <property type="match status" value="1"/>
</dbReference>
<dbReference type="InterPro" id="IPR003034">
    <property type="entry name" value="SAP_dom"/>
</dbReference>
<dbReference type="EMBL" id="MU006293">
    <property type="protein sequence ID" value="KAF2854373.1"/>
    <property type="molecule type" value="Genomic_DNA"/>
</dbReference>
<feature type="region of interest" description="Disordered" evidence="1">
    <location>
        <begin position="233"/>
        <end position="285"/>
    </location>
</feature>
<dbReference type="InterPro" id="IPR036361">
    <property type="entry name" value="SAP_dom_sf"/>
</dbReference>
<reference evidence="3" key="1">
    <citation type="submission" date="2020-01" db="EMBL/GenBank/DDBJ databases">
        <authorList>
            <consortium name="DOE Joint Genome Institute"/>
            <person name="Haridas S."/>
            <person name="Albert R."/>
            <person name="Binder M."/>
            <person name="Bloem J."/>
            <person name="Labutti K."/>
            <person name="Salamov A."/>
            <person name="Andreopoulos B."/>
            <person name="Baker S.E."/>
            <person name="Barry K."/>
            <person name="Bills G."/>
            <person name="Bluhm B.H."/>
            <person name="Cannon C."/>
            <person name="Castanera R."/>
            <person name="Culley D.E."/>
            <person name="Daum C."/>
            <person name="Ezra D."/>
            <person name="Gonzalez J.B."/>
            <person name="Henrissat B."/>
            <person name="Kuo A."/>
            <person name="Liang C."/>
            <person name="Lipzen A."/>
            <person name="Lutzoni F."/>
            <person name="Magnuson J."/>
            <person name="Mondo S."/>
            <person name="Nolan M."/>
            <person name="Ohm R."/>
            <person name="Pangilinan J."/>
            <person name="Park H.-J."/>
            <person name="Ramirez L."/>
            <person name="Alfaro M."/>
            <person name="Sun H."/>
            <person name="Tritt A."/>
            <person name="Yoshinaga Y."/>
            <person name="Zwiers L.-H."/>
            <person name="Turgeon B.G."/>
            <person name="Goodwin S.B."/>
            <person name="Spatafora J.W."/>
            <person name="Crous P.W."/>
            <person name="Grigoriev I.V."/>
        </authorList>
    </citation>
    <scope>NUCLEOTIDE SEQUENCE</scope>
    <source>
        <strain evidence="3">IPT5</strain>
    </source>
</reference>
<evidence type="ECO:0000256" key="1">
    <source>
        <dbReference type="SAM" id="MobiDB-lite"/>
    </source>
</evidence>
<dbReference type="SUPFAM" id="SSF68906">
    <property type="entry name" value="SAP domain"/>
    <property type="match status" value="1"/>
</dbReference>
<feature type="region of interest" description="Disordered" evidence="1">
    <location>
        <begin position="490"/>
        <end position="524"/>
    </location>
</feature>
<protein>
    <recommendedName>
        <fullName evidence="2">SAP domain-containing protein</fullName>
    </recommendedName>
</protein>
<dbReference type="PROSITE" id="PS50800">
    <property type="entry name" value="SAP"/>
    <property type="match status" value="1"/>
</dbReference>
<feature type="compositionally biased region" description="Basic and acidic residues" evidence="1">
    <location>
        <begin position="44"/>
        <end position="59"/>
    </location>
</feature>